<protein>
    <submittedName>
        <fullName evidence="1">Anti-sigma factor</fullName>
    </submittedName>
</protein>
<organism evidence="1 2">
    <name type="scientific">Rhodococcus qingshengii</name>
    <dbReference type="NCBI Taxonomy" id="334542"/>
    <lineage>
        <taxon>Bacteria</taxon>
        <taxon>Bacillati</taxon>
        <taxon>Actinomycetota</taxon>
        <taxon>Actinomycetes</taxon>
        <taxon>Mycobacteriales</taxon>
        <taxon>Nocardiaceae</taxon>
        <taxon>Rhodococcus</taxon>
        <taxon>Rhodococcus erythropolis group</taxon>
    </lineage>
</organism>
<proteinExistence type="predicted"/>
<gene>
    <name evidence="1" type="ORF">CHR55_32010</name>
</gene>
<dbReference type="Gene3D" id="3.30.565.10">
    <property type="entry name" value="Histidine kinase-like ATPase, C-terminal domain"/>
    <property type="match status" value="1"/>
</dbReference>
<dbReference type="RefSeq" id="WP_003943620.1">
    <property type="nucleotide sequence ID" value="NZ_AP023172.1"/>
</dbReference>
<evidence type="ECO:0000313" key="1">
    <source>
        <dbReference type="EMBL" id="PCK22568.1"/>
    </source>
</evidence>
<evidence type="ECO:0000313" key="2">
    <source>
        <dbReference type="Proteomes" id="UP000230886"/>
    </source>
</evidence>
<dbReference type="GeneID" id="64139258"/>
<accession>A0A1C4FTF2</accession>
<name>A0A069JAA4_RHOSG</name>
<dbReference type="AlphaFoldDB" id="A0A069JAA4"/>
<accession>A0A069JAA4</accession>
<sequence length="144" mass="15555">MIPLSSPTETELTHDSIASLRVRASYSQLPTLRGITRTVANNTGLDVDGTADLALAMDEVASILIGHAIPSSDLTCRFDTVGRTLRTVVSVIAHSEIPDKSHSFGWFVLEALVDSVRLEQSEIDADGHITLTMTLEKGLPQERA</sequence>
<dbReference type="EMBL" id="NOVD01000067">
    <property type="protein sequence ID" value="PCK22568.1"/>
    <property type="molecule type" value="Genomic_DNA"/>
</dbReference>
<dbReference type="Proteomes" id="UP000230886">
    <property type="component" value="Unassembled WGS sequence"/>
</dbReference>
<comment type="caution">
    <text evidence="1">The sequence shown here is derived from an EMBL/GenBank/DDBJ whole genome shotgun (WGS) entry which is preliminary data.</text>
</comment>
<reference evidence="1 2" key="1">
    <citation type="submission" date="2017-07" db="EMBL/GenBank/DDBJ databases">
        <title>Draft sequence of Rhodococcus enclensis 23b-28.</title>
        <authorList>
            <person name="Besaury L."/>
            <person name="Sancelme M."/>
            <person name="Amato P."/>
            <person name="Lallement A."/>
            <person name="Delort A.-M."/>
        </authorList>
    </citation>
    <scope>NUCLEOTIDE SEQUENCE [LARGE SCALE GENOMIC DNA]</scope>
    <source>
        <strain evidence="1 2">23b-28</strain>
    </source>
</reference>
<dbReference type="InterPro" id="IPR036890">
    <property type="entry name" value="HATPase_C_sf"/>
</dbReference>